<dbReference type="PANTHER" id="PTHR46473:SF10">
    <property type="entry name" value="LD45603P-RELATED"/>
    <property type="match status" value="1"/>
</dbReference>
<dbReference type="AlphaFoldDB" id="A0A8K0CIX9"/>
<dbReference type="SMART" id="SM00365">
    <property type="entry name" value="LRR_SD22"/>
    <property type="match status" value="4"/>
</dbReference>
<dbReference type="PROSITE" id="PS51450">
    <property type="entry name" value="LRR"/>
    <property type="match status" value="5"/>
</dbReference>
<evidence type="ECO:0000256" key="1">
    <source>
        <dbReference type="ARBA" id="ARBA00004162"/>
    </source>
</evidence>
<keyword evidence="5 13" id="KW-0812">Transmembrane</keyword>
<protein>
    <submittedName>
        <fullName evidence="14">Uncharacterized protein</fullName>
    </submittedName>
</protein>
<comment type="subcellular location">
    <subcellularLocation>
        <location evidence="1">Cell membrane</location>
        <topology evidence="1">Single-pass membrane protein</topology>
    </subcellularLocation>
</comment>
<evidence type="ECO:0000256" key="2">
    <source>
        <dbReference type="ARBA" id="ARBA00022448"/>
    </source>
</evidence>
<sequence length="536" mass="60403">MDSKAEVIKISAPEYNLNVLAMDPAIQDFHDLEELHITRSNIPELGTHLLWTLTKLTVLNLSQNNITQPLDESFRGLNNLKELYLDDNRIYSLPSGTFRYLSSLKILSLQRNRIQQMMPRMFEQLGKLQVLKLSGNYLRELNPESFKNVLQDLRVLECRGCSLQKINTEVYGYLPHLTHLDLGYNEFESLSSDDFCNLTSLIYLGLEGNKISALHDEQFVHAVTLKKLNLSKNRIYRVNPAAFLNLPNISEIDLSYNKLEDLDKTCLEPVAGTLQKLSLSGNHIPTSVLRTFLKGAPGLRDLQLADAGLTDIPPGLFPEKLGVLNLSGNTLSFLLPDSVPEALLELDISRNRFKGLSDDFLQRIEFLTSLNLERNPWACDLCHIVPMLERSNTSVALRDVKCQTPYIFEGRSLGALQMSDLNWCTSSSFSDGANFFLTGDDDRIGIIAATASILLLLLTGIAVIGAFCYSRRHAAKYYTHEEKRTAESEAIFENQSALFGDERELSFKFPMDLNEKKISIATIDEEFKKEPIVNGT</sequence>
<dbReference type="PANTHER" id="PTHR46473">
    <property type="entry name" value="GH08155P"/>
    <property type="match status" value="1"/>
</dbReference>
<proteinExistence type="predicted"/>
<reference evidence="14" key="1">
    <citation type="submission" date="2019-08" db="EMBL/GenBank/DDBJ databases">
        <title>The genome of the North American firefly Photinus pyralis.</title>
        <authorList>
            <consortium name="Photinus pyralis genome working group"/>
            <person name="Fallon T.R."/>
            <person name="Sander Lower S.E."/>
            <person name="Weng J.-K."/>
        </authorList>
    </citation>
    <scope>NUCLEOTIDE SEQUENCE</scope>
    <source>
        <strain evidence="14">TRF0915ILg1</strain>
        <tissue evidence="14">Whole body</tissue>
    </source>
</reference>
<dbReference type="EMBL" id="VTPC01090140">
    <property type="protein sequence ID" value="KAF2884755.1"/>
    <property type="molecule type" value="Genomic_DNA"/>
</dbReference>
<keyword evidence="4" id="KW-0433">Leucine-rich repeat</keyword>
<comment type="caution">
    <text evidence="14">The sequence shown here is derived from an EMBL/GenBank/DDBJ whole genome shotgun (WGS) entry which is preliminary data.</text>
</comment>
<evidence type="ECO:0000256" key="12">
    <source>
        <dbReference type="ARBA" id="ARBA00023303"/>
    </source>
</evidence>
<keyword evidence="3" id="KW-1003">Cell membrane</keyword>
<dbReference type="InterPro" id="IPR003591">
    <property type="entry name" value="Leu-rich_rpt_typical-subtyp"/>
</dbReference>
<accession>A0A8K0CIX9</accession>
<keyword evidence="6" id="KW-0732">Signal</keyword>
<dbReference type="Pfam" id="PF00560">
    <property type="entry name" value="LRR_1"/>
    <property type="match status" value="1"/>
</dbReference>
<name>A0A8K0CIX9_IGNLU</name>
<keyword evidence="12" id="KW-0407">Ion channel</keyword>
<evidence type="ECO:0000313" key="14">
    <source>
        <dbReference type="EMBL" id="KAF2884755.1"/>
    </source>
</evidence>
<dbReference type="Pfam" id="PF13855">
    <property type="entry name" value="LRR_8"/>
    <property type="match status" value="3"/>
</dbReference>
<dbReference type="SMART" id="SM00364">
    <property type="entry name" value="LRR_BAC"/>
    <property type="match status" value="5"/>
</dbReference>
<keyword evidence="11" id="KW-1015">Disulfide bond</keyword>
<keyword evidence="10 13" id="KW-0472">Membrane</keyword>
<organism evidence="14 15">
    <name type="scientific">Ignelater luminosus</name>
    <name type="common">Cucubano</name>
    <name type="synonym">Pyrophorus luminosus</name>
    <dbReference type="NCBI Taxonomy" id="2038154"/>
    <lineage>
        <taxon>Eukaryota</taxon>
        <taxon>Metazoa</taxon>
        <taxon>Ecdysozoa</taxon>
        <taxon>Arthropoda</taxon>
        <taxon>Hexapoda</taxon>
        <taxon>Insecta</taxon>
        <taxon>Pterygota</taxon>
        <taxon>Neoptera</taxon>
        <taxon>Endopterygota</taxon>
        <taxon>Coleoptera</taxon>
        <taxon>Polyphaga</taxon>
        <taxon>Elateriformia</taxon>
        <taxon>Elateroidea</taxon>
        <taxon>Elateridae</taxon>
        <taxon>Agrypninae</taxon>
        <taxon>Pyrophorini</taxon>
        <taxon>Ignelater</taxon>
    </lineage>
</organism>
<keyword evidence="2" id="KW-0813">Transport</keyword>
<feature type="transmembrane region" description="Helical" evidence="13">
    <location>
        <begin position="444"/>
        <end position="469"/>
    </location>
</feature>
<dbReference type="InterPro" id="IPR032675">
    <property type="entry name" value="LRR_dom_sf"/>
</dbReference>
<dbReference type="InterPro" id="IPR051432">
    <property type="entry name" value="KCNMA1_auxiliary"/>
</dbReference>
<dbReference type="SMART" id="SM00369">
    <property type="entry name" value="LRR_TYP"/>
    <property type="match status" value="10"/>
</dbReference>
<keyword evidence="15" id="KW-1185">Reference proteome</keyword>
<evidence type="ECO:0000256" key="5">
    <source>
        <dbReference type="ARBA" id="ARBA00022692"/>
    </source>
</evidence>
<dbReference type="InterPro" id="IPR001611">
    <property type="entry name" value="Leu-rich_rpt"/>
</dbReference>
<dbReference type="Gene3D" id="3.80.10.10">
    <property type="entry name" value="Ribonuclease Inhibitor"/>
    <property type="match status" value="3"/>
</dbReference>
<dbReference type="OrthoDB" id="9229163at2759"/>
<evidence type="ECO:0000256" key="11">
    <source>
        <dbReference type="ARBA" id="ARBA00023157"/>
    </source>
</evidence>
<dbReference type="SUPFAM" id="SSF52058">
    <property type="entry name" value="L domain-like"/>
    <property type="match status" value="2"/>
</dbReference>
<evidence type="ECO:0000256" key="7">
    <source>
        <dbReference type="ARBA" id="ARBA00022737"/>
    </source>
</evidence>
<evidence type="ECO:0000313" key="15">
    <source>
        <dbReference type="Proteomes" id="UP000801492"/>
    </source>
</evidence>
<evidence type="ECO:0000256" key="4">
    <source>
        <dbReference type="ARBA" id="ARBA00022614"/>
    </source>
</evidence>
<dbReference type="Proteomes" id="UP000801492">
    <property type="component" value="Unassembled WGS sequence"/>
</dbReference>
<evidence type="ECO:0000256" key="9">
    <source>
        <dbReference type="ARBA" id="ARBA00023065"/>
    </source>
</evidence>
<evidence type="ECO:0000256" key="13">
    <source>
        <dbReference type="SAM" id="Phobius"/>
    </source>
</evidence>
<gene>
    <name evidence="14" type="ORF">ILUMI_21430</name>
</gene>
<evidence type="ECO:0000256" key="8">
    <source>
        <dbReference type="ARBA" id="ARBA00022989"/>
    </source>
</evidence>
<keyword evidence="9" id="KW-0406">Ion transport</keyword>
<evidence type="ECO:0000256" key="10">
    <source>
        <dbReference type="ARBA" id="ARBA00023136"/>
    </source>
</evidence>
<keyword evidence="8 13" id="KW-1133">Transmembrane helix</keyword>
<dbReference type="GO" id="GO:0005886">
    <property type="term" value="C:plasma membrane"/>
    <property type="evidence" value="ECO:0007669"/>
    <property type="project" value="UniProtKB-SubCell"/>
</dbReference>
<evidence type="ECO:0000256" key="6">
    <source>
        <dbReference type="ARBA" id="ARBA00022729"/>
    </source>
</evidence>
<keyword evidence="7" id="KW-0677">Repeat</keyword>
<evidence type="ECO:0000256" key="3">
    <source>
        <dbReference type="ARBA" id="ARBA00022475"/>
    </source>
</evidence>
<dbReference type="GO" id="GO:0034220">
    <property type="term" value="P:monoatomic ion transmembrane transport"/>
    <property type="evidence" value="ECO:0007669"/>
    <property type="project" value="UniProtKB-KW"/>
</dbReference>